<gene>
    <name evidence="1" type="ORF">OLEA9_A119369</name>
</gene>
<feature type="non-terminal residue" evidence="1">
    <location>
        <position position="57"/>
    </location>
</feature>
<name>A0A8S0QKE9_OLEEU</name>
<protein>
    <submittedName>
        <fullName evidence="1">Uncharacterized protein</fullName>
    </submittedName>
</protein>
<dbReference type="EMBL" id="CACTIH010001886">
    <property type="protein sequence ID" value="CAA2967571.1"/>
    <property type="molecule type" value="Genomic_DNA"/>
</dbReference>
<reference evidence="1 2" key="1">
    <citation type="submission" date="2019-12" db="EMBL/GenBank/DDBJ databases">
        <authorList>
            <person name="Alioto T."/>
            <person name="Alioto T."/>
            <person name="Gomez Garrido J."/>
        </authorList>
    </citation>
    <scope>NUCLEOTIDE SEQUENCE [LARGE SCALE GENOMIC DNA]</scope>
</reference>
<keyword evidence="2" id="KW-1185">Reference proteome</keyword>
<sequence>MSDKCWFGYRFCGICNGVGPIVWDADNLRVASSSRSKFWSRVREIRAEEMIYLWLTE</sequence>
<evidence type="ECO:0000313" key="1">
    <source>
        <dbReference type="EMBL" id="CAA2967571.1"/>
    </source>
</evidence>
<organism evidence="1 2">
    <name type="scientific">Olea europaea subsp. europaea</name>
    <dbReference type="NCBI Taxonomy" id="158383"/>
    <lineage>
        <taxon>Eukaryota</taxon>
        <taxon>Viridiplantae</taxon>
        <taxon>Streptophyta</taxon>
        <taxon>Embryophyta</taxon>
        <taxon>Tracheophyta</taxon>
        <taxon>Spermatophyta</taxon>
        <taxon>Magnoliopsida</taxon>
        <taxon>eudicotyledons</taxon>
        <taxon>Gunneridae</taxon>
        <taxon>Pentapetalae</taxon>
        <taxon>asterids</taxon>
        <taxon>lamiids</taxon>
        <taxon>Lamiales</taxon>
        <taxon>Oleaceae</taxon>
        <taxon>Oleeae</taxon>
        <taxon>Olea</taxon>
    </lineage>
</organism>
<proteinExistence type="predicted"/>
<dbReference type="Proteomes" id="UP000594638">
    <property type="component" value="Unassembled WGS sequence"/>
</dbReference>
<comment type="caution">
    <text evidence="1">The sequence shown here is derived from an EMBL/GenBank/DDBJ whole genome shotgun (WGS) entry which is preliminary data.</text>
</comment>
<dbReference type="Gramene" id="OE9A119369T1">
    <property type="protein sequence ID" value="OE9A119369C1"/>
    <property type="gene ID" value="OE9A119369"/>
</dbReference>
<dbReference type="AlphaFoldDB" id="A0A8S0QKE9"/>
<evidence type="ECO:0000313" key="2">
    <source>
        <dbReference type="Proteomes" id="UP000594638"/>
    </source>
</evidence>
<accession>A0A8S0QKE9</accession>